<accession>A0A5Q0C7M7</accession>
<sequence length="62" mass="6894">MRTPCINVCSIDPANGFCVGCGRTLDEIAGWMSLSEEQRDTIMTLLPQRLRRTSATALEHRA</sequence>
<organism evidence="1 2">
    <name type="scientific">Rhizobium grahamii</name>
    <dbReference type="NCBI Taxonomy" id="1120045"/>
    <lineage>
        <taxon>Bacteria</taxon>
        <taxon>Pseudomonadati</taxon>
        <taxon>Pseudomonadota</taxon>
        <taxon>Alphaproteobacteria</taxon>
        <taxon>Hyphomicrobiales</taxon>
        <taxon>Rhizobiaceae</taxon>
        <taxon>Rhizobium/Agrobacterium group</taxon>
        <taxon>Rhizobium</taxon>
    </lineage>
</organism>
<dbReference type="Proteomes" id="UP000326881">
    <property type="component" value="Chromosome"/>
</dbReference>
<proteinExistence type="predicted"/>
<protein>
    <submittedName>
        <fullName evidence="1">DUF1289 domain-containing protein</fullName>
    </submittedName>
</protein>
<dbReference type="KEGG" id="rgr:FZ934_07690"/>
<dbReference type="AlphaFoldDB" id="A0A5Q0C7M7"/>
<reference evidence="1 2" key="1">
    <citation type="submission" date="2019-08" db="EMBL/GenBank/DDBJ databases">
        <title>Prosopis cineraria nodule microbiome.</title>
        <authorList>
            <person name="Ali R."/>
            <person name="Chaluvadi S.R."/>
            <person name="Wang X."/>
        </authorList>
    </citation>
    <scope>NUCLEOTIDE SEQUENCE [LARGE SCALE GENOMIC DNA]</scope>
    <source>
        <strain evidence="1 2">BG7</strain>
    </source>
</reference>
<keyword evidence="2" id="KW-1185">Reference proteome</keyword>
<gene>
    <name evidence="1" type="ORF">FZ934_07690</name>
</gene>
<evidence type="ECO:0000313" key="2">
    <source>
        <dbReference type="Proteomes" id="UP000326881"/>
    </source>
</evidence>
<dbReference type="Pfam" id="PF06945">
    <property type="entry name" value="DUF1289"/>
    <property type="match status" value="1"/>
</dbReference>
<evidence type="ECO:0000313" key="1">
    <source>
        <dbReference type="EMBL" id="QFY60324.1"/>
    </source>
</evidence>
<dbReference type="RefSeq" id="WP_153270574.1">
    <property type="nucleotide sequence ID" value="NZ_CP043498.1"/>
</dbReference>
<dbReference type="InterPro" id="IPR010710">
    <property type="entry name" value="DUF1289"/>
</dbReference>
<name>A0A5Q0C7M7_9HYPH</name>
<dbReference type="PANTHER" id="PTHR35175">
    <property type="entry name" value="DUF1289 DOMAIN-CONTAINING PROTEIN"/>
    <property type="match status" value="1"/>
</dbReference>
<dbReference type="OrthoDB" id="9811423at2"/>
<dbReference type="PANTHER" id="PTHR35175:SF2">
    <property type="entry name" value="DUF1289 DOMAIN-CONTAINING PROTEIN"/>
    <property type="match status" value="1"/>
</dbReference>
<dbReference type="EMBL" id="CP043498">
    <property type="protein sequence ID" value="QFY60324.1"/>
    <property type="molecule type" value="Genomic_DNA"/>
</dbReference>